<dbReference type="PANTHER" id="PTHR12420:SF47">
    <property type="entry name" value="PHD FINGER PROTEIN 7"/>
    <property type="match status" value="1"/>
</dbReference>
<name>A0A091WEH8_OPIHO</name>
<evidence type="ECO:0000256" key="1">
    <source>
        <dbReference type="ARBA" id="ARBA00022723"/>
    </source>
</evidence>
<reference evidence="7 8" key="1">
    <citation type="submission" date="2014-04" db="EMBL/GenBank/DDBJ databases">
        <title>Genome evolution of avian class.</title>
        <authorList>
            <person name="Zhang G."/>
            <person name="Li C."/>
        </authorList>
    </citation>
    <scope>NUCLEOTIDE SEQUENCE [LARGE SCALE GENOMIC DNA]</scope>
    <source>
        <strain evidence="7">BGI_N306</strain>
    </source>
</reference>
<feature type="domain" description="RING-type" evidence="5">
    <location>
        <begin position="51"/>
        <end position="100"/>
    </location>
</feature>
<organism evidence="7 8">
    <name type="scientific">Opisthocomus hoazin</name>
    <name type="common">Hoatzin</name>
    <name type="synonym">Phasianus hoazin</name>
    <dbReference type="NCBI Taxonomy" id="30419"/>
    <lineage>
        <taxon>Eukaryota</taxon>
        <taxon>Metazoa</taxon>
        <taxon>Chordata</taxon>
        <taxon>Craniata</taxon>
        <taxon>Vertebrata</taxon>
        <taxon>Euteleostomi</taxon>
        <taxon>Archelosauria</taxon>
        <taxon>Archosauria</taxon>
        <taxon>Dinosauria</taxon>
        <taxon>Saurischia</taxon>
        <taxon>Theropoda</taxon>
        <taxon>Coelurosauria</taxon>
        <taxon>Aves</taxon>
        <taxon>Neognathae</taxon>
        <taxon>Neoaves</taxon>
        <taxon>Opisthocomiformes</taxon>
        <taxon>Opisthocomidae</taxon>
        <taxon>Opisthocomus</taxon>
    </lineage>
</organism>
<evidence type="ECO:0000256" key="4">
    <source>
        <dbReference type="PROSITE-ProRule" id="PRU00175"/>
    </source>
</evidence>
<evidence type="ECO:0000313" key="7">
    <source>
        <dbReference type="EMBL" id="KFR13929.1"/>
    </source>
</evidence>
<protein>
    <submittedName>
        <fullName evidence="7">G2/M phase-specific E3 ubiquitin-protein ligase</fullName>
    </submittedName>
</protein>
<dbReference type="Proteomes" id="UP000053605">
    <property type="component" value="Unassembled WGS sequence"/>
</dbReference>
<feature type="domain" description="PHD-type" evidence="6">
    <location>
        <begin position="1"/>
        <end position="36"/>
    </location>
</feature>
<dbReference type="AlphaFoldDB" id="A0A091WEH8"/>
<gene>
    <name evidence="7" type="ORF">N306_05579</name>
</gene>
<evidence type="ECO:0000313" key="8">
    <source>
        <dbReference type="Proteomes" id="UP000053605"/>
    </source>
</evidence>
<dbReference type="InterPro" id="IPR001841">
    <property type="entry name" value="Znf_RING"/>
</dbReference>
<feature type="non-terminal residue" evidence="7">
    <location>
        <position position="119"/>
    </location>
</feature>
<dbReference type="PhylomeDB" id="A0A091WEH8"/>
<dbReference type="SUPFAM" id="SSF57903">
    <property type="entry name" value="FYVE/PHD zinc finger"/>
    <property type="match status" value="1"/>
</dbReference>
<dbReference type="PROSITE" id="PS51805">
    <property type="entry name" value="EPHD"/>
    <property type="match status" value="1"/>
</dbReference>
<keyword evidence="1" id="KW-0479">Metal-binding</keyword>
<dbReference type="PROSITE" id="PS50089">
    <property type="entry name" value="ZF_RING_2"/>
    <property type="match status" value="1"/>
</dbReference>
<evidence type="ECO:0000259" key="5">
    <source>
        <dbReference type="PROSITE" id="PS50089"/>
    </source>
</evidence>
<evidence type="ECO:0000256" key="3">
    <source>
        <dbReference type="ARBA" id="ARBA00022833"/>
    </source>
</evidence>
<dbReference type="GO" id="GO:0005634">
    <property type="term" value="C:nucleus"/>
    <property type="evidence" value="ECO:0007669"/>
    <property type="project" value="TreeGrafter"/>
</dbReference>
<dbReference type="InterPro" id="IPR051188">
    <property type="entry name" value="PHD-type_Zinc_Finger"/>
</dbReference>
<keyword evidence="3" id="KW-0862">Zinc</keyword>
<dbReference type="GO" id="GO:0008270">
    <property type="term" value="F:zinc ion binding"/>
    <property type="evidence" value="ECO:0007669"/>
    <property type="project" value="UniProtKB-KW"/>
</dbReference>
<sequence length="119" mass="13620">CHETGCNRSFHLPCAVEGGCITQFFGCYRSFCWEHRPEQAVEAALEDNTTCLICLQLVGDRRSYGTLVCPACKHAWFHRACIQNQAIHAGFSSFCCPCCQNEYRFLFEMLTMGIRIPRR</sequence>
<dbReference type="InterPro" id="IPR011011">
    <property type="entry name" value="Znf_FYVE_PHD"/>
</dbReference>
<dbReference type="PANTHER" id="PTHR12420">
    <property type="entry name" value="PHD FINGER PROTEIN"/>
    <property type="match status" value="1"/>
</dbReference>
<proteinExistence type="predicted"/>
<dbReference type="InterPro" id="IPR019786">
    <property type="entry name" value="Zinc_finger_PHD-type_CS"/>
</dbReference>
<dbReference type="Gene3D" id="3.30.40.10">
    <property type="entry name" value="Zinc/RING finger domain, C3HC4 (zinc finger)"/>
    <property type="match status" value="2"/>
</dbReference>
<accession>A0A091WEH8</accession>
<dbReference type="PROSITE" id="PS01359">
    <property type="entry name" value="ZF_PHD_1"/>
    <property type="match status" value="1"/>
</dbReference>
<keyword evidence="8" id="KW-1185">Reference proteome</keyword>
<dbReference type="STRING" id="30419.A0A091WEH8"/>
<dbReference type="InterPro" id="IPR013083">
    <property type="entry name" value="Znf_RING/FYVE/PHD"/>
</dbReference>
<keyword evidence="2 4" id="KW-0863">Zinc-finger</keyword>
<dbReference type="InterPro" id="IPR034732">
    <property type="entry name" value="EPHD"/>
</dbReference>
<feature type="non-terminal residue" evidence="7">
    <location>
        <position position="1"/>
    </location>
</feature>
<evidence type="ECO:0000256" key="2">
    <source>
        <dbReference type="ARBA" id="ARBA00022771"/>
    </source>
</evidence>
<dbReference type="EMBL" id="KK735377">
    <property type="protein sequence ID" value="KFR13929.1"/>
    <property type="molecule type" value="Genomic_DNA"/>
</dbReference>
<evidence type="ECO:0000259" key="6">
    <source>
        <dbReference type="PROSITE" id="PS51805"/>
    </source>
</evidence>